<dbReference type="OrthoDB" id="6431618at2759"/>
<proteinExistence type="predicted"/>
<protein>
    <submittedName>
        <fullName evidence="1">Uncharacterized protein</fullName>
    </submittedName>
</protein>
<evidence type="ECO:0000313" key="2">
    <source>
        <dbReference type="Proteomes" id="UP000821853"/>
    </source>
</evidence>
<dbReference type="Proteomes" id="UP000821853">
    <property type="component" value="Chromosome 1"/>
</dbReference>
<dbReference type="AlphaFoldDB" id="A0A9J6FJ95"/>
<sequence>MELHGVLKKLIMRLESAGLHVVAVITDNNAIHRKMMSLFSEQNEPGIVFPHIANPQQPLCHVVDTVHLFKCIRNNWLNQKVDDE</sequence>
<gene>
    <name evidence="1" type="ORF">HPB48_014191</name>
</gene>
<accession>A0A9J6FJ95</accession>
<dbReference type="EMBL" id="JABSTR010000001">
    <property type="protein sequence ID" value="KAH9363027.1"/>
    <property type="molecule type" value="Genomic_DNA"/>
</dbReference>
<evidence type="ECO:0000313" key="1">
    <source>
        <dbReference type="EMBL" id="KAH9363027.1"/>
    </source>
</evidence>
<name>A0A9J6FJ95_HAELO</name>
<comment type="caution">
    <text evidence="1">The sequence shown here is derived from an EMBL/GenBank/DDBJ whole genome shotgun (WGS) entry which is preliminary data.</text>
</comment>
<organism evidence="1 2">
    <name type="scientific">Haemaphysalis longicornis</name>
    <name type="common">Bush tick</name>
    <dbReference type="NCBI Taxonomy" id="44386"/>
    <lineage>
        <taxon>Eukaryota</taxon>
        <taxon>Metazoa</taxon>
        <taxon>Ecdysozoa</taxon>
        <taxon>Arthropoda</taxon>
        <taxon>Chelicerata</taxon>
        <taxon>Arachnida</taxon>
        <taxon>Acari</taxon>
        <taxon>Parasitiformes</taxon>
        <taxon>Ixodida</taxon>
        <taxon>Ixodoidea</taxon>
        <taxon>Ixodidae</taxon>
        <taxon>Haemaphysalinae</taxon>
        <taxon>Haemaphysalis</taxon>
    </lineage>
</organism>
<keyword evidence="2" id="KW-1185">Reference proteome</keyword>
<dbReference type="VEuPathDB" id="VectorBase:HLOH_056548"/>
<reference evidence="1 2" key="1">
    <citation type="journal article" date="2020" name="Cell">
        <title>Large-Scale Comparative Analyses of Tick Genomes Elucidate Their Genetic Diversity and Vector Capacities.</title>
        <authorList>
            <consortium name="Tick Genome and Microbiome Consortium (TIGMIC)"/>
            <person name="Jia N."/>
            <person name="Wang J."/>
            <person name="Shi W."/>
            <person name="Du L."/>
            <person name="Sun Y."/>
            <person name="Zhan W."/>
            <person name="Jiang J.F."/>
            <person name="Wang Q."/>
            <person name="Zhang B."/>
            <person name="Ji P."/>
            <person name="Bell-Sakyi L."/>
            <person name="Cui X.M."/>
            <person name="Yuan T.T."/>
            <person name="Jiang B.G."/>
            <person name="Yang W.F."/>
            <person name="Lam T.T."/>
            <person name="Chang Q.C."/>
            <person name="Ding S.J."/>
            <person name="Wang X.J."/>
            <person name="Zhu J.G."/>
            <person name="Ruan X.D."/>
            <person name="Zhao L."/>
            <person name="Wei J.T."/>
            <person name="Ye R.Z."/>
            <person name="Que T.C."/>
            <person name="Du C.H."/>
            <person name="Zhou Y.H."/>
            <person name="Cheng J.X."/>
            <person name="Dai P.F."/>
            <person name="Guo W.B."/>
            <person name="Han X.H."/>
            <person name="Huang E.J."/>
            <person name="Li L.F."/>
            <person name="Wei W."/>
            <person name="Gao Y.C."/>
            <person name="Liu J.Z."/>
            <person name="Shao H.Z."/>
            <person name="Wang X."/>
            <person name="Wang C.C."/>
            <person name="Yang T.C."/>
            <person name="Huo Q.B."/>
            <person name="Li W."/>
            <person name="Chen H.Y."/>
            <person name="Chen S.E."/>
            <person name="Zhou L.G."/>
            <person name="Ni X.B."/>
            <person name="Tian J.H."/>
            <person name="Sheng Y."/>
            <person name="Liu T."/>
            <person name="Pan Y.S."/>
            <person name="Xia L.Y."/>
            <person name="Li J."/>
            <person name="Zhao F."/>
            <person name="Cao W.C."/>
        </authorList>
    </citation>
    <scope>NUCLEOTIDE SEQUENCE [LARGE SCALE GENOMIC DNA]</scope>
    <source>
        <strain evidence="1">HaeL-2018</strain>
    </source>
</reference>